<dbReference type="Pfam" id="PF02579">
    <property type="entry name" value="Nitro_FeMo-Co"/>
    <property type="match status" value="1"/>
</dbReference>
<reference evidence="2 3" key="1">
    <citation type="submission" date="2021-03" db="EMBL/GenBank/DDBJ databases">
        <title>Genomic Encyclopedia of Type Strains, Phase IV (KMG-IV): sequencing the most valuable type-strain genomes for metagenomic binning, comparative biology and taxonomic classification.</title>
        <authorList>
            <person name="Goeker M."/>
        </authorList>
    </citation>
    <scope>NUCLEOTIDE SEQUENCE [LARGE SCALE GENOMIC DNA]</scope>
    <source>
        <strain evidence="2 3">DSM 27512</strain>
    </source>
</reference>
<name>A0ABS4KG71_9FIRM</name>
<dbReference type="InterPro" id="IPR033913">
    <property type="entry name" value="MTH1175_dom"/>
</dbReference>
<keyword evidence="3" id="KW-1185">Reference proteome</keyword>
<gene>
    <name evidence="2" type="ORF">J2Z35_000556</name>
</gene>
<dbReference type="PANTHER" id="PTHR42983">
    <property type="entry name" value="DINITROGENASE IRON-MOLYBDENUM COFACTOR PROTEIN-RELATED"/>
    <property type="match status" value="1"/>
</dbReference>
<dbReference type="InterPro" id="IPR003731">
    <property type="entry name" value="Di-Nase_FeMo-co_biosynth"/>
</dbReference>
<evidence type="ECO:0000313" key="2">
    <source>
        <dbReference type="EMBL" id="MBP2026765.1"/>
    </source>
</evidence>
<feature type="domain" description="Dinitrogenase iron-molybdenum cofactor biosynthesis" evidence="1">
    <location>
        <begin position="14"/>
        <end position="102"/>
    </location>
</feature>
<evidence type="ECO:0000259" key="1">
    <source>
        <dbReference type="Pfam" id="PF02579"/>
    </source>
</evidence>
<protein>
    <submittedName>
        <fullName evidence="2">Fe-Mo cluster-binding NifX family protein</fullName>
    </submittedName>
</protein>
<dbReference type="Gene3D" id="3.30.420.130">
    <property type="entry name" value="Dinitrogenase iron-molybdenum cofactor biosynthesis domain"/>
    <property type="match status" value="1"/>
</dbReference>
<sequence length="122" mass="13549">MKIVIPVENKEINSDTCNSFGRAPYFLIYDTENRKKIYLDNNAAETSGGAGVKAAQTIADNNIDIVITAKCGENAYEVLKGSDIKIYKKILDKADENLIAFREGKLEELKETHSGYHLHGGR</sequence>
<organism evidence="2 3">
    <name type="scientific">Acetoanaerobium pronyense</name>
    <dbReference type="NCBI Taxonomy" id="1482736"/>
    <lineage>
        <taxon>Bacteria</taxon>
        <taxon>Bacillati</taxon>
        <taxon>Bacillota</taxon>
        <taxon>Clostridia</taxon>
        <taxon>Peptostreptococcales</taxon>
        <taxon>Filifactoraceae</taxon>
        <taxon>Acetoanaerobium</taxon>
    </lineage>
</organism>
<dbReference type="PANTHER" id="PTHR42983:SF1">
    <property type="entry name" value="IRON-MOLYBDENUM PROTEIN"/>
    <property type="match status" value="1"/>
</dbReference>
<dbReference type="EMBL" id="JAGGLI010000004">
    <property type="protein sequence ID" value="MBP2026765.1"/>
    <property type="molecule type" value="Genomic_DNA"/>
</dbReference>
<dbReference type="RefSeq" id="WP_209659113.1">
    <property type="nucleotide sequence ID" value="NZ_JAGGLI010000004.1"/>
</dbReference>
<dbReference type="CDD" id="cd00851">
    <property type="entry name" value="MTH1175"/>
    <property type="match status" value="1"/>
</dbReference>
<dbReference type="Proteomes" id="UP001314903">
    <property type="component" value="Unassembled WGS sequence"/>
</dbReference>
<proteinExistence type="predicted"/>
<evidence type="ECO:0000313" key="3">
    <source>
        <dbReference type="Proteomes" id="UP001314903"/>
    </source>
</evidence>
<dbReference type="InterPro" id="IPR036105">
    <property type="entry name" value="DiNase_FeMo-co_biosyn_sf"/>
</dbReference>
<comment type="caution">
    <text evidence="2">The sequence shown here is derived from an EMBL/GenBank/DDBJ whole genome shotgun (WGS) entry which is preliminary data.</text>
</comment>
<dbReference type="SUPFAM" id="SSF53146">
    <property type="entry name" value="Nitrogenase accessory factor-like"/>
    <property type="match status" value="1"/>
</dbReference>
<accession>A0ABS4KG71</accession>